<dbReference type="InterPro" id="IPR004107">
    <property type="entry name" value="Integrase_SAM-like_N"/>
</dbReference>
<dbReference type="InterPro" id="IPR011010">
    <property type="entry name" value="DNA_brk_join_enz"/>
</dbReference>
<dbReference type="InterPro" id="IPR010998">
    <property type="entry name" value="Integrase_recombinase_N"/>
</dbReference>
<dbReference type="EMBL" id="JBGEHV010000009">
    <property type="protein sequence ID" value="MEY8039152.1"/>
    <property type="molecule type" value="Genomic_DNA"/>
</dbReference>
<gene>
    <name evidence="8" type="ORF">AB8O55_07060</name>
</gene>
<evidence type="ECO:0000313" key="9">
    <source>
        <dbReference type="Proteomes" id="UP001564626"/>
    </source>
</evidence>
<keyword evidence="3 5" id="KW-0238">DNA-binding</keyword>
<reference evidence="8 9" key="1">
    <citation type="submission" date="2024-08" db="EMBL/GenBank/DDBJ databases">
        <title>Genome mining of Saccharopolyspora cebuensis PGLac3 from Nigerian medicinal plant.</title>
        <authorList>
            <person name="Ezeobiora C.E."/>
            <person name="Igbokwe N.H."/>
            <person name="Amin D.H."/>
            <person name="Mendie U.E."/>
        </authorList>
    </citation>
    <scope>NUCLEOTIDE SEQUENCE [LARGE SCALE GENOMIC DNA]</scope>
    <source>
        <strain evidence="8 9">PGLac3</strain>
    </source>
</reference>
<dbReference type="InterPro" id="IPR050090">
    <property type="entry name" value="Tyrosine_recombinase_XerCD"/>
</dbReference>
<dbReference type="PROSITE" id="PS51898">
    <property type="entry name" value="TYR_RECOMBINASE"/>
    <property type="match status" value="1"/>
</dbReference>
<accession>A0ABV4CDJ0</accession>
<dbReference type="InterPro" id="IPR013762">
    <property type="entry name" value="Integrase-like_cat_sf"/>
</dbReference>
<evidence type="ECO:0000256" key="2">
    <source>
        <dbReference type="ARBA" id="ARBA00022908"/>
    </source>
</evidence>
<dbReference type="InterPro" id="IPR044068">
    <property type="entry name" value="CB"/>
</dbReference>
<evidence type="ECO:0000313" key="8">
    <source>
        <dbReference type="EMBL" id="MEY8039152.1"/>
    </source>
</evidence>
<evidence type="ECO:0000259" key="6">
    <source>
        <dbReference type="PROSITE" id="PS51898"/>
    </source>
</evidence>
<dbReference type="PANTHER" id="PTHR30349">
    <property type="entry name" value="PHAGE INTEGRASE-RELATED"/>
    <property type="match status" value="1"/>
</dbReference>
<feature type="domain" description="Core-binding (CB)" evidence="7">
    <location>
        <begin position="78"/>
        <end position="157"/>
    </location>
</feature>
<evidence type="ECO:0000256" key="1">
    <source>
        <dbReference type="ARBA" id="ARBA00008857"/>
    </source>
</evidence>
<dbReference type="CDD" id="cd01189">
    <property type="entry name" value="INT_ICEBs1_C_like"/>
    <property type="match status" value="1"/>
</dbReference>
<comment type="caution">
    <text evidence="8">The sequence shown here is derived from an EMBL/GenBank/DDBJ whole genome shotgun (WGS) entry which is preliminary data.</text>
</comment>
<sequence>MPVDDMWYRRARHPETGERLPAKRHGRGKRWRVRWVDPQSGETKTAFFEKKAHAERHDANVHADISRGLYVDPREGKITVAEYAERWRRDQLHRDSTTAMVERAFKLHINPILGHRELRELRPSHIRMWVKDRSQALAASTVRLFYSYLSSMCRAAVLDKVIGSTPCVGVRLPSVERGDRFIPTPVQIHEVARELFERYRAVPYIAAGCGLRASEVFGLELEHVDFERREITVVQQLKQLPGQRPQLAELKTKTSKRTVELPEVVAAALREHLEAFPPQATEIDDCVDPKNPARRPSRLLFTTTSGLPVTRSNWSPVWRSAVKRAGLPAGFGLHGLRHYFATLLIHSGASVKTVQLALGHSTPTITLNTYAHEWPEAVDRTRTLVDSALNLSPGAGG</sequence>
<name>A0ABV4CDJ0_9PSEU</name>
<dbReference type="PROSITE" id="PS51900">
    <property type="entry name" value="CB"/>
    <property type="match status" value="1"/>
</dbReference>
<dbReference type="Proteomes" id="UP001564626">
    <property type="component" value="Unassembled WGS sequence"/>
</dbReference>
<evidence type="ECO:0000256" key="3">
    <source>
        <dbReference type="ARBA" id="ARBA00023125"/>
    </source>
</evidence>
<keyword evidence="9" id="KW-1185">Reference proteome</keyword>
<evidence type="ECO:0000256" key="4">
    <source>
        <dbReference type="ARBA" id="ARBA00023172"/>
    </source>
</evidence>
<dbReference type="RefSeq" id="WP_369774656.1">
    <property type="nucleotide sequence ID" value="NZ_JBGEHV010000009.1"/>
</dbReference>
<dbReference type="PANTHER" id="PTHR30349:SF64">
    <property type="entry name" value="PROPHAGE INTEGRASE INTD-RELATED"/>
    <property type="match status" value="1"/>
</dbReference>
<keyword evidence="4" id="KW-0233">DNA recombination</keyword>
<protein>
    <submittedName>
        <fullName evidence="8">Tyrosine-type recombinase/integrase</fullName>
    </submittedName>
</protein>
<dbReference type="SUPFAM" id="SSF56349">
    <property type="entry name" value="DNA breaking-rejoining enzymes"/>
    <property type="match status" value="1"/>
</dbReference>
<feature type="domain" description="Tyr recombinase" evidence="6">
    <location>
        <begin position="177"/>
        <end position="386"/>
    </location>
</feature>
<dbReference type="Gene3D" id="1.10.443.10">
    <property type="entry name" value="Intergrase catalytic core"/>
    <property type="match status" value="1"/>
</dbReference>
<dbReference type="Pfam" id="PF14659">
    <property type="entry name" value="Phage_int_SAM_3"/>
    <property type="match status" value="1"/>
</dbReference>
<dbReference type="Pfam" id="PF00589">
    <property type="entry name" value="Phage_integrase"/>
    <property type="match status" value="1"/>
</dbReference>
<evidence type="ECO:0000259" key="7">
    <source>
        <dbReference type="PROSITE" id="PS51900"/>
    </source>
</evidence>
<comment type="similarity">
    <text evidence="1">Belongs to the 'phage' integrase family.</text>
</comment>
<dbReference type="InterPro" id="IPR002104">
    <property type="entry name" value="Integrase_catalytic"/>
</dbReference>
<proteinExistence type="inferred from homology"/>
<organism evidence="8 9">
    <name type="scientific">Saccharopolyspora cebuensis</name>
    <dbReference type="NCBI Taxonomy" id="418759"/>
    <lineage>
        <taxon>Bacteria</taxon>
        <taxon>Bacillati</taxon>
        <taxon>Actinomycetota</taxon>
        <taxon>Actinomycetes</taxon>
        <taxon>Pseudonocardiales</taxon>
        <taxon>Pseudonocardiaceae</taxon>
        <taxon>Saccharopolyspora</taxon>
    </lineage>
</organism>
<keyword evidence="2" id="KW-0229">DNA integration</keyword>
<evidence type="ECO:0000256" key="5">
    <source>
        <dbReference type="PROSITE-ProRule" id="PRU01248"/>
    </source>
</evidence>
<dbReference type="Gene3D" id="1.10.150.130">
    <property type="match status" value="1"/>
</dbReference>